<dbReference type="PANTHER" id="PTHR22749">
    <property type="entry name" value="RIBOFLAVIN KINASE/FMN ADENYLYLTRANSFERASE"/>
    <property type="match status" value="1"/>
</dbReference>
<dbReference type="InterPro" id="IPR015865">
    <property type="entry name" value="Riboflavin_kinase_bac/euk"/>
</dbReference>
<proteinExistence type="inferred from homology"/>
<evidence type="ECO:0000313" key="17">
    <source>
        <dbReference type="Proteomes" id="UP001549055"/>
    </source>
</evidence>
<dbReference type="EC" id="2.7.1.26" evidence="14"/>
<dbReference type="SUPFAM" id="SSF52374">
    <property type="entry name" value="Nucleotidylyl transferase"/>
    <property type="match status" value="1"/>
</dbReference>
<dbReference type="Proteomes" id="UP001549055">
    <property type="component" value="Unassembled WGS sequence"/>
</dbReference>
<dbReference type="GO" id="GO:0003919">
    <property type="term" value="F:FMN adenylyltransferase activity"/>
    <property type="evidence" value="ECO:0007669"/>
    <property type="project" value="UniProtKB-EC"/>
</dbReference>
<dbReference type="PANTHER" id="PTHR22749:SF6">
    <property type="entry name" value="RIBOFLAVIN KINASE"/>
    <property type="match status" value="1"/>
</dbReference>
<accession>A0ABV2JLJ3</accession>
<comment type="similarity">
    <text evidence="14">Belongs to the ribF family.</text>
</comment>
<comment type="pathway">
    <text evidence="2 14">Cofactor biosynthesis; FMN biosynthesis; FMN from riboflavin (ATP route): step 1/1.</text>
</comment>
<dbReference type="SUPFAM" id="SSF82114">
    <property type="entry name" value="Riboflavin kinase-like"/>
    <property type="match status" value="1"/>
</dbReference>
<evidence type="ECO:0000256" key="8">
    <source>
        <dbReference type="ARBA" id="ARBA00022777"/>
    </source>
</evidence>
<dbReference type="InterPro" id="IPR004821">
    <property type="entry name" value="Cyt_trans-like"/>
</dbReference>
<evidence type="ECO:0000259" key="15">
    <source>
        <dbReference type="SMART" id="SM00904"/>
    </source>
</evidence>
<feature type="domain" description="Riboflavin kinase" evidence="15">
    <location>
        <begin position="181"/>
        <end position="305"/>
    </location>
</feature>
<comment type="catalytic activity">
    <reaction evidence="12 14">
        <text>riboflavin + ATP = FMN + ADP + H(+)</text>
        <dbReference type="Rhea" id="RHEA:14357"/>
        <dbReference type="ChEBI" id="CHEBI:15378"/>
        <dbReference type="ChEBI" id="CHEBI:30616"/>
        <dbReference type="ChEBI" id="CHEBI:57986"/>
        <dbReference type="ChEBI" id="CHEBI:58210"/>
        <dbReference type="ChEBI" id="CHEBI:456216"/>
        <dbReference type="EC" id="2.7.1.26"/>
    </reaction>
</comment>
<keyword evidence="3 14" id="KW-0285">Flavoprotein</keyword>
<dbReference type="NCBIfam" id="NF004158">
    <property type="entry name" value="PRK05627.1-1"/>
    <property type="match status" value="1"/>
</dbReference>
<evidence type="ECO:0000256" key="3">
    <source>
        <dbReference type="ARBA" id="ARBA00022630"/>
    </source>
</evidence>
<dbReference type="NCBIfam" id="TIGR00083">
    <property type="entry name" value="ribF"/>
    <property type="match status" value="1"/>
</dbReference>
<name>A0ABV2JLJ3_9STRE</name>
<keyword evidence="4 14" id="KW-0288">FMN</keyword>
<dbReference type="EC" id="2.7.7.2" evidence="14"/>
<keyword evidence="17" id="KW-1185">Reference proteome</keyword>
<dbReference type="EMBL" id="JBEPMK010000003">
    <property type="protein sequence ID" value="MET3644255.1"/>
    <property type="molecule type" value="Genomic_DNA"/>
</dbReference>
<keyword evidence="9 14" id="KW-0274">FAD</keyword>
<dbReference type="GO" id="GO:0008531">
    <property type="term" value="F:riboflavin kinase activity"/>
    <property type="evidence" value="ECO:0007669"/>
    <property type="project" value="UniProtKB-EC"/>
</dbReference>
<gene>
    <name evidence="16" type="ORF">ABID27_000879</name>
</gene>
<evidence type="ECO:0000256" key="13">
    <source>
        <dbReference type="ARBA" id="ARBA00049494"/>
    </source>
</evidence>
<evidence type="ECO:0000256" key="7">
    <source>
        <dbReference type="ARBA" id="ARBA00022741"/>
    </source>
</evidence>
<dbReference type="InterPro" id="IPR015864">
    <property type="entry name" value="FAD_synthase"/>
</dbReference>
<dbReference type="InterPro" id="IPR002606">
    <property type="entry name" value="Riboflavin_kinase_bac"/>
</dbReference>
<keyword evidence="7 14" id="KW-0547">Nucleotide-binding</keyword>
<dbReference type="Gene3D" id="3.40.50.620">
    <property type="entry name" value="HUPs"/>
    <property type="match status" value="1"/>
</dbReference>
<evidence type="ECO:0000256" key="2">
    <source>
        <dbReference type="ARBA" id="ARBA00005201"/>
    </source>
</evidence>
<evidence type="ECO:0000313" key="16">
    <source>
        <dbReference type="EMBL" id="MET3644255.1"/>
    </source>
</evidence>
<keyword evidence="5 14" id="KW-0808">Transferase</keyword>
<keyword evidence="8 14" id="KW-0418">Kinase</keyword>
<comment type="pathway">
    <text evidence="1 14">Cofactor biosynthesis; FAD biosynthesis; FAD from FMN: step 1/1.</text>
</comment>
<evidence type="ECO:0000256" key="6">
    <source>
        <dbReference type="ARBA" id="ARBA00022695"/>
    </source>
</evidence>
<dbReference type="Gene3D" id="2.40.30.30">
    <property type="entry name" value="Riboflavin kinase-like"/>
    <property type="match status" value="1"/>
</dbReference>
<dbReference type="PIRSF" id="PIRSF004491">
    <property type="entry name" value="FAD_Synth"/>
    <property type="match status" value="1"/>
</dbReference>
<dbReference type="RefSeq" id="WP_354280520.1">
    <property type="nucleotide sequence ID" value="NZ_JBEPMK010000003.1"/>
</dbReference>
<dbReference type="InterPro" id="IPR023468">
    <property type="entry name" value="Riboflavin_kinase"/>
</dbReference>
<reference evidence="16 17" key="1">
    <citation type="submission" date="2024-06" db="EMBL/GenBank/DDBJ databases">
        <title>Genomic Encyclopedia of Type Strains, Phase IV (KMG-IV): sequencing the most valuable type-strain genomes for metagenomic binning, comparative biology and taxonomic classification.</title>
        <authorList>
            <person name="Goeker M."/>
        </authorList>
    </citation>
    <scope>NUCLEOTIDE SEQUENCE [LARGE SCALE GENOMIC DNA]</scope>
    <source>
        <strain evidence="16 17">DSM 15349</strain>
    </source>
</reference>
<organism evidence="16 17">
    <name type="scientific">Streptococcus gallinaceus</name>
    <dbReference type="NCBI Taxonomy" id="165758"/>
    <lineage>
        <taxon>Bacteria</taxon>
        <taxon>Bacillati</taxon>
        <taxon>Bacillota</taxon>
        <taxon>Bacilli</taxon>
        <taxon>Lactobacillales</taxon>
        <taxon>Streptococcaceae</taxon>
        <taxon>Streptococcus</taxon>
    </lineage>
</organism>
<evidence type="ECO:0000256" key="5">
    <source>
        <dbReference type="ARBA" id="ARBA00022679"/>
    </source>
</evidence>
<evidence type="ECO:0000256" key="11">
    <source>
        <dbReference type="ARBA" id="ARBA00023268"/>
    </source>
</evidence>
<evidence type="ECO:0000256" key="12">
    <source>
        <dbReference type="ARBA" id="ARBA00047880"/>
    </source>
</evidence>
<comment type="caution">
    <text evidence="16">The sequence shown here is derived from an EMBL/GenBank/DDBJ whole genome shotgun (WGS) entry which is preliminary data.</text>
</comment>
<keyword evidence="10 14" id="KW-0067">ATP-binding</keyword>
<dbReference type="NCBIfam" id="TIGR00125">
    <property type="entry name" value="cyt_tran_rel"/>
    <property type="match status" value="1"/>
</dbReference>
<dbReference type="Pfam" id="PF06574">
    <property type="entry name" value="FAD_syn"/>
    <property type="match status" value="1"/>
</dbReference>
<evidence type="ECO:0000256" key="9">
    <source>
        <dbReference type="ARBA" id="ARBA00022827"/>
    </source>
</evidence>
<dbReference type="Pfam" id="PF01687">
    <property type="entry name" value="Flavokinase"/>
    <property type="match status" value="1"/>
</dbReference>
<comment type="catalytic activity">
    <reaction evidence="13 14">
        <text>FMN + ATP + H(+) = FAD + diphosphate</text>
        <dbReference type="Rhea" id="RHEA:17237"/>
        <dbReference type="ChEBI" id="CHEBI:15378"/>
        <dbReference type="ChEBI" id="CHEBI:30616"/>
        <dbReference type="ChEBI" id="CHEBI:33019"/>
        <dbReference type="ChEBI" id="CHEBI:57692"/>
        <dbReference type="ChEBI" id="CHEBI:58210"/>
        <dbReference type="EC" id="2.7.7.2"/>
    </reaction>
</comment>
<dbReference type="SMART" id="SM00904">
    <property type="entry name" value="Flavokinase"/>
    <property type="match status" value="1"/>
</dbReference>
<evidence type="ECO:0000256" key="4">
    <source>
        <dbReference type="ARBA" id="ARBA00022643"/>
    </source>
</evidence>
<dbReference type="CDD" id="cd02064">
    <property type="entry name" value="FAD_synthetase_N"/>
    <property type="match status" value="1"/>
</dbReference>
<sequence>MEIITIKNEENLRGMEPTVLVLGYFDGIHRGHQALFSRARAIADERGLTVTVLTFPESPKLAFLRFSQDLLLHLTSSEKRYQLMEQAGVDRLILKEFTSEFSKHTAEEFVDKYITSLNAQVVVTGFDYHFGNSRATVEELDRLFAGQVEVVDEVQFEGEKISSTRIRQAILEGNMALANELLGYPFSTEGIVVHGDARGRTIGYPTANLAPFDRVYLPSDGVYVADVEIEGTIYRAMASVGKNVTFDGTELRLEAHIFDFEKEIYGEKITIYWLDKIRDMVKFSGIEELMEQMKKDETISLNWRPRKSL</sequence>
<dbReference type="NCBIfam" id="NF004162">
    <property type="entry name" value="PRK05627.1-5"/>
    <property type="match status" value="1"/>
</dbReference>
<dbReference type="InterPro" id="IPR014729">
    <property type="entry name" value="Rossmann-like_a/b/a_fold"/>
</dbReference>
<keyword evidence="6 14" id="KW-0548">Nucleotidyltransferase</keyword>
<evidence type="ECO:0000256" key="14">
    <source>
        <dbReference type="PIRNR" id="PIRNR004491"/>
    </source>
</evidence>
<protein>
    <recommendedName>
        <fullName evidence="14">Riboflavin biosynthesis protein</fullName>
    </recommendedName>
    <domain>
        <recommendedName>
            <fullName evidence="14">Riboflavin kinase</fullName>
            <ecNumber evidence="14">2.7.1.26</ecNumber>
        </recommendedName>
        <alternativeName>
            <fullName evidence="14">Flavokinase</fullName>
        </alternativeName>
    </domain>
    <domain>
        <recommendedName>
            <fullName evidence="14">FMN adenylyltransferase</fullName>
            <ecNumber evidence="14">2.7.7.2</ecNumber>
        </recommendedName>
        <alternativeName>
            <fullName evidence="14">FAD pyrophosphorylase</fullName>
        </alternativeName>
        <alternativeName>
            <fullName evidence="14">FAD synthase</fullName>
        </alternativeName>
    </domain>
</protein>
<keyword evidence="11" id="KW-0511">Multifunctional enzyme</keyword>
<dbReference type="InterPro" id="IPR023465">
    <property type="entry name" value="Riboflavin_kinase_dom_sf"/>
</dbReference>
<evidence type="ECO:0000256" key="10">
    <source>
        <dbReference type="ARBA" id="ARBA00022840"/>
    </source>
</evidence>
<evidence type="ECO:0000256" key="1">
    <source>
        <dbReference type="ARBA" id="ARBA00004726"/>
    </source>
</evidence>